<evidence type="ECO:0000313" key="7">
    <source>
        <dbReference type="Proteomes" id="UP000321822"/>
    </source>
</evidence>
<keyword evidence="7" id="KW-1185">Reference proteome</keyword>
<evidence type="ECO:0000256" key="3">
    <source>
        <dbReference type="ARBA" id="ARBA00022801"/>
    </source>
</evidence>
<reference evidence="6 7" key="1">
    <citation type="submission" date="2019-07" db="EMBL/GenBank/DDBJ databases">
        <title>Genomes of sea-ice associated Colwellia species.</title>
        <authorList>
            <person name="Bowman J.P."/>
        </authorList>
    </citation>
    <scope>NUCLEOTIDE SEQUENCE [LARGE SCALE GENOMIC DNA]</scope>
    <source>
        <strain evidence="6 7">ACAM 459</strain>
    </source>
</reference>
<gene>
    <name evidence="6" type="ORF">ESZ36_12535</name>
</gene>
<dbReference type="Proteomes" id="UP000321822">
    <property type="component" value="Unassembled WGS sequence"/>
</dbReference>
<evidence type="ECO:0000259" key="5">
    <source>
        <dbReference type="Pfam" id="PF00884"/>
    </source>
</evidence>
<dbReference type="InterPro" id="IPR050738">
    <property type="entry name" value="Sulfatase"/>
</dbReference>
<keyword evidence="3 6" id="KW-0378">Hydrolase</keyword>
<dbReference type="Gene3D" id="3.30.1120.10">
    <property type="match status" value="1"/>
</dbReference>
<dbReference type="EMBL" id="VOLT01000005">
    <property type="protein sequence ID" value="TWX68084.1"/>
    <property type="molecule type" value="Genomic_DNA"/>
</dbReference>
<dbReference type="InterPro" id="IPR024607">
    <property type="entry name" value="Sulfatase_CS"/>
</dbReference>
<dbReference type="RefSeq" id="WP_146788369.1">
    <property type="nucleotide sequence ID" value="NZ_VOLT01000005.1"/>
</dbReference>
<dbReference type="GO" id="GO:0046872">
    <property type="term" value="F:metal ion binding"/>
    <property type="evidence" value="ECO:0007669"/>
    <property type="project" value="UniProtKB-KW"/>
</dbReference>
<keyword evidence="2" id="KW-0479">Metal-binding</keyword>
<dbReference type="PANTHER" id="PTHR42693">
    <property type="entry name" value="ARYLSULFATASE FAMILY MEMBER"/>
    <property type="match status" value="1"/>
</dbReference>
<dbReference type="PANTHER" id="PTHR42693:SF53">
    <property type="entry name" value="ENDO-4-O-SULFATASE"/>
    <property type="match status" value="1"/>
</dbReference>
<evidence type="ECO:0000256" key="1">
    <source>
        <dbReference type="ARBA" id="ARBA00008779"/>
    </source>
</evidence>
<name>A0A5C6QGH5_9GAMM</name>
<keyword evidence="6" id="KW-0808">Transferase</keyword>
<dbReference type="GO" id="GO:0016740">
    <property type="term" value="F:transferase activity"/>
    <property type="evidence" value="ECO:0007669"/>
    <property type="project" value="UniProtKB-KW"/>
</dbReference>
<dbReference type="PROSITE" id="PS00523">
    <property type="entry name" value="SULFATASE_1"/>
    <property type="match status" value="1"/>
</dbReference>
<protein>
    <submittedName>
        <fullName evidence="6">Sulfatase-like hydrolase/transferase</fullName>
    </submittedName>
</protein>
<sequence>MKKIIIILLSLLAIGIFTYQQRLNITMLLAPIARDYQYPVGPNIDINWSQGPEQAKNSPVQRKPNIVLIVADDMGFNDISLYNKDMTRVIETPNIDAIAHQGVQFNNGYAGAAICAPSRASMLTGRYSTRFGFEYTPIFKVGVKILNWIEELEPSPIPTLVDTATSKTLLNIELLSMPASEFTIAELLNQEDYYTAHIGKWHVGLTPQIQGFDDSLMLNGSLYMPKDDENVVNAPVEASGLDNMVWAAGQYSAKFNDGEAFSPKGYLTDYYTDEAVKVIEKNKNRPFYLELDHWGIHNPLQASKADYDALSHIKDHKLRVYSAMIRALDRSVAKVIQALADNGLTDNTLVIFTSDNGGAGYIDLPDINKPYRGWKITNFEGGIHIPFMAKWPAKIPAGITYDKAVHHSDIFQTIAAAAGASAPAHIKLDGVDFLPYILNENTGTPHETLFWRQGHQQSVLHKGWKLIRAEQPNFPDAPPMKFLFNLTNDPTEQNNLALVQHEKVTELEVLLVSHNAEQVAPLWPSVVNVPIMIDKSGEIRHKYKKGDKYLYWQN</sequence>
<feature type="domain" description="Sulfatase N-terminal" evidence="5">
    <location>
        <begin position="64"/>
        <end position="420"/>
    </location>
</feature>
<keyword evidence="4" id="KW-0106">Calcium</keyword>
<evidence type="ECO:0000256" key="2">
    <source>
        <dbReference type="ARBA" id="ARBA00022723"/>
    </source>
</evidence>
<dbReference type="SUPFAM" id="SSF53649">
    <property type="entry name" value="Alkaline phosphatase-like"/>
    <property type="match status" value="1"/>
</dbReference>
<evidence type="ECO:0000256" key="4">
    <source>
        <dbReference type="ARBA" id="ARBA00022837"/>
    </source>
</evidence>
<dbReference type="Gene3D" id="3.40.720.10">
    <property type="entry name" value="Alkaline Phosphatase, subunit A"/>
    <property type="match status" value="1"/>
</dbReference>
<accession>A0A5C6QGH5</accession>
<dbReference type="OrthoDB" id="9803751at2"/>
<dbReference type="GO" id="GO:0004065">
    <property type="term" value="F:arylsulfatase activity"/>
    <property type="evidence" value="ECO:0007669"/>
    <property type="project" value="TreeGrafter"/>
</dbReference>
<comment type="similarity">
    <text evidence="1">Belongs to the sulfatase family.</text>
</comment>
<dbReference type="Pfam" id="PF00884">
    <property type="entry name" value="Sulfatase"/>
    <property type="match status" value="1"/>
</dbReference>
<evidence type="ECO:0000313" key="6">
    <source>
        <dbReference type="EMBL" id="TWX68084.1"/>
    </source>
</evidence>
<organism evidence="6 7">
    <name type="scientific">Colwellia demingiae</name>
    <dbReference type="NCBI Taxonomy" id="89401"/>
    <lineage>
        <taxon>Bacteria</taxon>
        <taxon>Pseudomonadati</taxon>
        <taxon>Pseudomonadota</taxon>
        <taxon>Gammaproteobacteria</taxon>
        <taxon>Alteromonadales</taxon>
        <taxon>Colwelliaceae</taxon>
        <taxon>Colwellia</taxon>
    </lineage>
</organism>
<dbReference type="AlphaFoldDB" id="A0A5C6QGH5"/>
<dbReference type="InterPro" id="IPR017850">
    <property type="entry name" value="Alkaline_phosphatase_core_sf"/>
</dbReference>
<comment type="caution">
    <text evidence="6">The sequence shown here is derived from an EMBL/GenBank/DDBJ whole genome shotgun (WGS) entry which is preliminary data.</text>
</comment>
<proteinExistence type="inferred from homology"/>
<dbReference type="InterPro" id="IPR000917">
    <property type="entry name" value="Sulfatase_N"/>
</dbReference>